<dbReference type="EMBL" id="FOTF01000015">
    <property type="protein sequence ID" value="SFL35105.1"/>
    <property type="molecule type" value="Genomic_DNA"/>
</dbReference>
<protein>
    <recommendedName>
        <fullName evidence="3">DUF3572 domain-containing protein</fullName>
    </recommendedName>
</protein>
<dbReference type="STRING" id="195913.SAMN04488004_11514"/>
<dbReference type="OrthoDB" id="7356934at2"/>
<name>A0A1I4GYS8_9RHOB</name>
<reference evidence="1 2" key="1">
    <citation type="submission" date="2016-10" db="EMBL/GenBank/DDBJ databases">
        <authorList>
            <person name="de Groot N.N."/>
        </authorList>
    </citation>
    <scope>NUCLEOTIDE SEQUENCE [LARGE SCALE GENOMIC DNA]</scope>
    <source>
        <strain evidence="1 2">DSM 16199</strain>
    </source>
</reference>
<evidence type="ECO:0000313" key="2">
    <source>
        <dbReference type="Proteomes" id="UP000199550"/>
    </source>
</evidence>
<dbReference type="Pfam" id="PF12096">
    <property type="entry name" value="DUF3572"/>
    <property type="match status" value="1"/>
</dbReference>
<dbReference type="Proteomes" id="UP000199550">
    <property type="component" value="Unassembled WGS sequence"/>
</dbReference>
<keyword evidence="2" id="KW-1185">Reference proteome</keyword>
<evidence type="ECO:0000313" key="1">
    <source>
        <dbReference type="EMBL" id="SFL35105.1"/>
    </source>
</evidence>
<gene>
    <name evidence="1" type="ORF">SAMN04488004_11514</name>
</gene>
<organism evidence="1 2">
    <name type="scientific">Loktanella salsilacus</name>
    <dbReference type="NCBI Taxonomy" id="195913"/>
    <lineage>
        <taxon>Bacteria</taxon>
        <taxon>Pseudomonadati</taxon>
        <taxon>Pseudomonadota</taxon>
        <taxon>Alphaproteobacteria</taxon>
        <taxon>Rhodobacterales</taxon>
        <taxon>Roseobacteraceae</taxon>
        <taxon>Loktanella</taxon>
    </lineage>
</organism>
<dbReference type="AlphaFoldDB" id="A0A1I4GYS8"/>
<dbReference type="RefSeq" id="WP_090190312.1">
    <property type="nucleotide sequence ID" value="NZ_CAXIDI010000001.1"/>
</dbReference>
<sequence>MTPEYAEVLALQALGHVAADEELSGAFMGASGLSPDDMRRGATDPSFLASVLDFLTQRDDWVMAFCDARALPYDAPLQARYALPGAEQIHWT</sequence>
<proteinExistence type="predicted"/>
<dbReference type="InterPro" id="IPR021955">
    <property type="entry name" value="DUF3572"/>
</dbReference>
<evidence type="ECO:0008006" key="3">
    <source>
        <dbReference type="Google" id="ProtNLM"/>
    </source>
</evidence>
<accession>A0A1I4GYS8</accession>